<dbReference type="InterPro" id="IPR027619">
    <property type="entry name" value="C-S_lyase_PatB-like"/>
</dbReference>
<protein>
    <recommendedName>
        <fullName evidence="2">cysteine-S-conjugate beta-lyase</fullName>
        <ecNumber evidence="2">4.4.1.13</ecNumber>
    </recommendedName>
</protein>
<dbReference type="EMBL" id="UAUU01000008">
    <property type="protein sequence ID" value="SPZ85349.1"/>
    <property type="molecule type" value="Genomic_DNA"/>
</dbReference>
<sequence length="392" mass="43582">MIYNFDKTIVRRGTDSVKWNQHDYADLIPLWVADMDFPAAQPVVDALAQRVQHAVYGYATIPAAFYSAVMSWSSRRHKFVLQPEWILPVIGVVPALSALVSALTSPGDKVLVQEPVYHCFFSSIERNQAQVVSNDLIYRNGEYTIDFEDFEHKASDPKVKLFILCSPHNPAGRVWTRAELERLGEICLRHQVLVISDEIHCDLVFEGYTHIPFGSISAAFLANSITCVAPSKTFNLAGLQVATVLVADPELKRKVQQAFLANEISSISPFAITGLIAAYEWGGEWLDQALSYIHANYLYLKGFMNEHLPALHVLPLEGTYLVWVDCAALGISSRKLGKLLLDEAHVQVNVGAMYGKGSDDFIRLNIACSREVLTTGLLRLKTVFSSLLQGAK</sequence>
<dbReference type="InterPro" id="IPR015422">
    <property type="entry name" value="PyrdxlP-dep_Trfase_small"/>
</dbReference>
<dbReference type="InterPro" id="IPR015421">
    <property type="entry name" value="PyrdxlP-dep_Trfase_major"/>
</dbReference>
<dbReference type="EC" id="4.4.1.13" evidence="2"/>
<dbReference type="GO" id="GO:0047804">
    <property type="term" value="F:cysteine-S-conjugate beta-lyase activity"/>
    <property type="evidence" value="ECO:0007669"/>
    <property type="project" value="UniProtKB-EC"/>
</dbReference>
<evidence type="ECO:0000256" key="2">
    <source>
        <dbReference type="ARBA" id="ARBA00012224"/>
    </source>
</evidence>
<dbReference type="NCBIfam" id="TIGR04350">
    <property type="entry name" value="C_S_lyase_PatB"/>
    <property type="match status" value="1"/>
</dbReference>
<accession>A0A2X2KTD8</accession>
<reference evidence="7 8" key="1">
    <citation type="submission" date="2018-06" db="EMBL/GenBank/DDBJ databases">
        <authorList>
            <consortium name="Pathogen Informatics"/>
            <person name="Doyle S."/>
        </authorList>
    </citation>
    <scope>NUCLEOTIDE SEQUENCE [LARGE SCALE GENOMIC DNA]</scope>
    <source>
        <strain evidence="7 8">NCTC11343</strain>
    </source>
</reference>
<evidence type="ECO:0000256" key="5">
    <source>
        <dbReference type="ARBA" id="ARBA00037974"/>
    </source>
</evidence>
<dbReference type="Gene3D" id="3.40.640.10">
    <property type="entry name" value="Type I PLP-dependent aspartate aminotransferase-like (Major domain)"/>
    <property type="match status" value="1"/>
</dbReference>
<comment type="cofactor">
    <cofactor evidence="1">
        <name>pyridoxal 5'-phosphate</name>
        <dbReference type="ChEBI" id="CHEBI:597326"/>
    </cofactor>
</comment>
<name>A0A2X2KTD8_SPHMU</name>
<dbReference type="Proteomes" id="UP000251241">
    <property type="component" value="Unassembled WGS sequence"/>
</dbReference>
<keyword evidence="4 7" id="KW-0456">Lyase</keyword>
<evidence type="ECO:0000256" key="1">
    <source>
        <dbReference type="ARBA" id="ARBA00001933"/>
    </source>
</evidence>
<dbReference type="CDD" id="cd00609">
    <property type="entry name" value="AAT_like"/>
    <property type="match status" value="1"/>
</dbReference>
<dbReference type="InterPro" id="IPR015424">
    <property type="entry name" value="PyrdxlP-dep_Trfase"/>
</dbReference>
<evidence type="ECO:0000313" key="7">
    <source>
        <dbReference type="EMBL" id="SPZ85349.1"/>
    </source>
</evidence>
<evidence type="ECO:0000256" key="3">
    <source>
        <dbReference type="ARBA" id="ARBA00022898"/>
    </source>
</evidence>
<dbReference type="RefSeq" id="WP_112374470.1">
    <property type="nucleotide sequence ID" value="NZ_CP069793.1"/>
</dbReference>
<dbReference type="GO" id="GO:0030170">
    <property type="term" value="F:pyridoxal phosphate binding"/>
    <property type="evidence" value="ECO:0007669"/>
    <property type="project" value="InterPro"/>
</dbReference>
<dbReference type="InterPro" id="IPR004839">
    <property type="entry name" value="Aminotransferase_I/II_large"/>
</dbReference>
<dbReference type="Pfam" id="PF00155">
    <property type="entry name" value="Aminotran_1_2"/>
    <property type="match status" value="1"/>
</dbReference>
<keyword evidence="3" id="KW-0663">Pyridoxal phosphate</keyword>
<dbReference type="PANTHER" id="PTHR43525">
    <property type="entry name" value="PROTEIN MALY"/>
    <property type="match status" value="1"/>
</dbReference>
<proteinExistence type="inferred from homology"/>
<gene>
    <name evidence="7" type="primary">patB</name>
    <name evidence="7" type="ORF">NCTC11343_01910</name>
</gene>
<dbReference type="GeneID" id="97181284"/>
<organism evidence="7 8">
    <name type="scientific">Sphingobacterium multivorum</name>
    <dbReference type="NCBI Taxonomy" id="28454"/>
    <lineage>
        <taxon>Bacteria</taxon>
        <taxon>Pseudomonadati</taxon>
        <taxon>Bacteroidota</taxon>
        <taxon>Sphingobacteriia</taxon>
        <taxon>Sphingobacteriales</taxon>
        <taxon>Sphingobacteriaceae</taxon>
        <taxon>Sphingobacterium</taxon>
    </lineage>
</organism>
<evidence type="ECO:0000259" key="6">
    <source>
        <dbReference type="Pfam" id="PF00155"/>
    </source>
</evidence>
<dbReference type="InterPro" id="IPR051798">
    <property type="entry name" value="Class-II_PLP-Dep_Aminotrans"/>
</dbReference>
<dbReference type="SUPFAM" id="SSF53383">
    <property type="entry name" value="PLP-dependent transferases"/>
    <property type="match status" value="1"/>
</dbReference>
<dbReference type="PANTHER" id="PTHR43525:SF1">
    <property type="entry name" value="PROTEIN MALY"/>
    <property type="match status" value="1"/>
</dbReference>
<evidence type="ECO:0000313" key="8">
    <source>
        <dbReference type="Proteomes" id="UP000251241"/>
    </source>
</evidence>
<comment type="similarity">
    <text evidence="5">Belongs to the class-II pyridoxal-phosphate-dependent aminotransferase family. MalY/PatB cystathionine beta-lyase subfamily.</text>
</comment>
<feature type="domain" description="Aminotransferase class I/classII large" evidence="6">
    <location>
        <begin position="28"/>
        <end position="375"/>
    </location>
</feature>
<evidence type="ECO:0000256" key="4">
    <source>
        <dbReference type="ARBA" id="ARBA00023239"/>
    </source>
</evidence>
<dbReference type="Gene3D" id="3.90.1150.10">
    <property type="entry name" value="Aspartate Aminotransferase, domain 1"/>
    <property type="match status" value="1"/>
</dbReference>
<dbReference type="AlphaFoldDB" id="A0A2X2KTD8"/>